<evidence type="ECO:0000259" key="1">
    <source>
        <dbReference type="Pfam" id="PF24924"/>
    </source>
</evidence>
<dbReference type="EMBL" id="JAIQCV010000009">
    <property type="protein sequence ID" value="KAH1064136.1"/>
    <property type="molecule type" value="Genomic_DNA"/>
</dbReference>
<dbReference type="InterPro" id="IPR056647">
    <property type="entry name" value="DUF7745"/>
</dbReference>
<accession>A0A9D3UXI0</accession>
<sequence>MENEFLDKVGDNAPVYMWSEKMQLEKGDSLAEGYTSELWDYTHISVDLVLTVEEYLGLLHCPKIQVDKVYSRAAYVPTFVRKLMNITGMSEQWVTAKIKQKGECKCISWKVLKDLILAHPDVKKKVDVFALSIYGLMIFLRALRYVEEAVSDLFNQLDK</sequence>
<reference evidence="2 3" key="1">
    <citation type="journal article" date="2021" name="Plant Biotechnol. J.">
        <title>Multi-omics assisted identification of the key and species-specific regulatory components of drought-tolerant mechanisms in Gossypium stocksii.</title>
        <authorList>
            <person name="Yu D."/>
            <person name="Ke L."/>
            <person name="Zhang D."/>
            <person name="Wu Y."/>
            <person name="Sun Y."/>
            <person name="Mei J."/>
            <person name="Sun J."/>
            <person name="Sun Y."/>
        </authorList>
    </citation>
    <scope>NUCLEOTIDE SEQUENCE [LARGE SCALE GENOMIC DNA]</scope>
    <source>
        <strain evidence="3">cv. E1</strain>
        <tissue evidence="2">Leaf</tissue>
    </source>
</reference>
<proteinExistence type="predicted"/>
<dbReference type="OrthoDB" id="998581at2759"/>
<feature type="domain" description="DUF7745" evidence="1">
    <location>
        <begin position="21"/>
        <end position="154"/>
    </location>
</feature>
<dbReference type="PANTHER" id="PTHR48200">
    <property type="entry name" value="PROTEIN, PUTATIVE-RELATED"/>
    <property type="match status" value="1"/>
</dbReference>
<evidence type="ECO:0000313" key="2">
    <source>
        <dbReference type="EMBL" id="KAH1064136.1"/>
    </source>
</evidence>
<dbReference type="PANTHER" id="PTHR48200:SF1">
    <property type="entry name" value="AMINOTRANSFERASE-LIKE PLANT MOBILE DOMAIN-CONTAINING PROTEIN"/>
    <property type="match status" value="1"/>
</dbReference>
<dbReference type="Pfam" id="PF24924">
    <property type="entry name" value="DUF7745"/>
    <property type="match status" value="1"/>
</dbReference>
<protein>
    <recommendedName>
        <fullName evidence="1">DUF7745 domain-containing protein</fullName>
    </recommendedName>
</protein>
<gene>
    <name evidence="2" type="ORF">J1N35_029123</name>
</gene>
<comment type="caution">
    <text evidence="2">The sequence shown here is derived from an EMBL/GenBank/DDBJ whole genome shotgun (WGS) entry which is preliminary data.</text>
</comment>
<keyword evidence="3" id="KW-1185">Reference proteome</keyword>
<organism evidence="2 3">
    <name type="scientific">Gossypium stocksii</name>
    <dbReference type="NCBI Taxonomy" id="47602"/>
    <lineage>
        <taxon>Eukaryota</taxon>
        <taxon>Viridiplantae</taxon>
        <taxon>Streptophyta</taxon>
        <taxon>Embryophyta</taxon>
        <taxon>Tracheophyta</taxon>
        <taxon>Spermatophyta</taxon>
        <taxon>Magnoliopsida</taxon>
        <taxon>eudicotyledons</taxon>
        <taxon>Gunneridae</taxon>
        <taxon>Pentapetalae</taxon>
        <taxon>rosids</taxon>
        <taxon>malvids</taxon>
        <taxon>Malvales</taxon>
        <taxon>Malvaceae</taxon>
        <taxon>Malvoideae</taxon>
        <taxon>Gossypium</taxon>
    </lineage>
</organism>
<name>A0A9D3UXI0_9ROSI</name>
<dbReference type="Proteomes" id="UP000828251">
    <property type="component" value="Unassembled WGS sequence"/>
</dbReference>
<dbReference type="AlphaFoldDB" id="A0A9D3UXI0"/>
<evidence type="ECO:0000313" key="3">
    <source>
        <dbReference type="Proteomes" id="UP000828251"/>
    </source>
</evidence>